<dbReference type="PANTHER" id="PTHR35897:SF1">
    <property type="entry name" value="METHYLTRANSFERASE AUSD"/>
    <property type="match status" value="1"/>
</dbReference>
<dbReference type="AlphaFoldDB" id="A0A6A6HA17"/>
<dbReference type="InterPro" id="IPR029063">
    <property type="entry name" value="SAM-dependent_MTases_sf"/>
</dbReference>
<keyword evidence="2" id="KW-0808">Transferase</keyword>
<evidence type="ECO:0000256" key="4">
    <source>
        <dbReference type="ARBA" id="ARBA00038314"/>
    </source>
</evidence>
<evidence type="ECO:0008006" key="7">
    <source>
        <dbReference type="Google" id="ProtNLM"/>
    </source>
</evidence>
<organism evidence="5 6">
    <name type="scientific">Viridothelium virens</name>
    <name type="common">Speckled blister lichen</name>
    <name type="synonym">Trypethelium virens</name>
    <dbReference type="NCBI Taxonomy" id="1048519"/>
    <lineage>
        <taxon>Eukaryota</taxon>
        <taxon>Fungi</taxon>
        <taxon>Dikarya</taxon>
        <taxon>Ascomycota</taxon>
        <taxon>Pezizomycotina</taxon>
        <taxon>Dothideomycetes</taxon>
        <taxon>Dothideomycetes incertae sedis</taxon>
        <taxon>Trypetheliales</taxon>
        <taxon>Trypetheliaceae</taxon>
        <taxon>Viridothelium</taxon>
    </lineage>
</organism>
<comment type="pathway">
    <text evidence="1">Secondary metabolite biosynthesis.</text>
</comment>
<keyword evidence="6" id="KW-1185">Reference proteome</keyword>
<gene>
    <name evidence="5" type="ORF">EV356DRAFT_523672</name>
</gene>
<evidence type="ECO:0000256" key="3">
    <source>
        <dbReference type="ARBA" id="ARBA00022691"/>
    </source>
</evidence>
<dbReference type="PANTHER" id="PTHR35897">
    <property type="entry name" value="METHYLTRANSFERASE AUSD"/>
    <property type="match status" value="1"/>
</dbReference>
<evidence type="ECO:0000313" key="6">
    <source>
        <dbReference type="Proteomes" id="UP000800092"/>
    </source>
</evidence>
<protein>
    <recommendedName>
        <fullName evidence="7">Methyltransferase domain-containing protein</fullName>
    </recommendedName>
</protein>
<dbReference type="OrthoDB" id="2094832at2759"/>
<reference evidence="5" key="1">
    <citation type="journal article" date="2020" name="Stud. Mycol.">
        <title>101 Dothideomycetes genomes: a test case for predicting lifestyles and emergence of pathogens.</title>
        <authorList>
            <person name="Haridas S."/>
            <person name="Albert R."/>
            <person name="Binder M."/>
            <person name="Bloem J."/>
            <person name="Labutti K."/>
            <person name="Salamov A."/>
            <person name="Andreopoulos B."/>
            <person name="Baker S."/>
            <person name="Barry K."/>
            <person name="Bills G."/>
            <person name="Bluhm B."/>
            <person name="Cannon C."/>
            <person name="Castanera R."/>
            <person name="Culley D."/>
            <person name="Daum C."/>
            <person name="Ezra D."/>
            <person name="Gonzalez J."/>
            <person name="Henrissat B."/>
            <person name="Kuo A."/>
            <person name="Liang C."/>
            <person name="Lipzen A."/>
            <person name="Lutzoni F."/>
            <person name="Magnuson J."/>
            <person name="Mondo S."/>
            <person name="Nolan M."/>
            <person name="Ohm R."/>
            <person name="Pangilinan J."/>
            <person name="Park H.-J."/>
            <person name="Ramirez L."/>
            <person name="Alfaro M."/>
            <person name="Sun H."/>
            <person name="Tritt A."/>
            <person name="Yoshinaga Y."/>
            <person name="Zwiers L.-H."/>
            <person name="Turgeon B."/>
            <person name="Goodwin S."/>
            <person name="Spatafora J."/>
            <person name="Crous P."/>
            <person name="Grigoriev I."/>
        </authorList>
    </citation>
    <scope>NUCLEOTIDE SEQUENCE</scope>
    <source>
        <strain evidence="5">Tuck. ex Michener</strain>
    </source>
</reference>
<dbReference type="InterPro" id="IPR051654">
    <property type="entry name" value="Meroterpenoid_MTases"/>
</dbReference>
<dbReference type="SUPFAM" id="SSF53335">
    <property type="entry name" value="S-adenosyl-L-methionine-dependent methyltransferases"/>
    <property type="match status" value="1"/>
</dbReference>
<comment type="similarity">
    <text evidence="4">Belongs to the class I-like SAM-binding methyltransferase superfamily.</text>
</comment>
<name>A0A6A6HA17_VIRVR</name>
<keyword evidence="3" id="KW-0949">S-adenosyl-L-methionine</keyword>
<evidence type="ECO:0000256" key="1">
    <source>
        <dbReference type="ARBA" id="ARBA00005179"/>
    </source>
</evidence>
<dbReference type="EMBL" id="ML991797">
    <property type="protein sequence ID" value="KAF2234678.1"/>
    <property type="molecule type" value="Genomic_DNA"/>
</dbReference>
<dbReference type="Gene3D" id="3.40.50.150">
    <property type="entry name" value="Vaccinia Virus protein VP39"/>
    <property type="match status" value="1"/>
</dbReference>
<accession>A0A6A6HA17</accession>
<dbReference type="GO" id="GO:0016740">
    <property type="term" value="F:transferase activity"/>
    <property type="evidence" value="ECO:0007669"/>
    <property type="project" value="UniProtKB-KW"/>
</dbReference>
<proteinExistence type="inferred from homology"/>
<dbReference type="Proteomes" id="UP000800092">
    <property type="component" value="Unassembled WGS sequence"/>
</dbReference>
<evidence type="ECO:0000313" key="5">
    <source>
        <dbReference type="EMBL" id="KAF2234678.1"/>
    </source>
</evidence>
<sequence>MATSGSYFKGDNFKKNVDVSHEQWYVKDVQVEGAAREVFEKYSGLAPEEVNKHVGEVRDRAFQNMPFACIGSCRFLNFSLSQNPHYSEVLSRLTSPSSTETFLDLGCCFGHDIRKLVYDGAPASRLYGLDIDNAFIHLGYQLFLDRDKLQSTFATADLFQTPSNSLIQTLGGGVSIVYAASFFILFNWDQQIILASNLITLMKPEQGAMVLGRQLGNSEPGEFPHLKKDGTTTYWHNVESWTKMWEEIGKKTGTEWTIDASFDDKDFSYEHNKWGMPTQGRLLFANYRK</sequence>
<evidence type="ECO:0000256" key="2">
    <source>
        <dbReference type="ARBA" id="ARBA00022679"/>
    </source>
</evidence>